<dbReference type="Pfam" id="PF02525">
    <property type="entry name" value="Flavodoxin_2"/>
    <property type="match status" value="1"/>
</dbReference>
<dbReference type="Gene3D" id="3.40.50.360">
    <property type="match status" value="1"/>
</dbReference>
<name>A0A0W0SB19_9GAMM</name>
<sequence length="203" mass="22809">MKLLALDSSILEAGSVSRQLMTHYLNHWQRTYPTGEVIYRDLDKQGLSHLSSESLIAAKQPETIRSEALKNELALAEMVLHEFLSADEIVIGAPMYNFSIPSQLKSWIDRILVAGKTFKYTGQGVMGLAGDKRVIILSTRGNFYTNNASMQAMDHQEYYLQVVFNFIGVTRFTVIRAEGLHLSPEIKTKAIALAEEKIEALFL</sequence>
<evidence type="ECO:0000259" key="7">
    <source>
        <dbReference type="Pfam" id="PF02525"/>
    </source>
</evidence>
<dbReference type="PATRIC" id="fig|28084.5.peg.2868"/>
<feature type="binding site" evidence="6">
    <location>
        <begin position="95"/>
        <end position="98"/>
    </location>
    <ligand>
        <name>FMN</name>
        <dbReference type="ChEBI" id="CHEBI:58210"/>
    </ligand>
</feature>
<comment type="similarity">
    <text evidence="6">Belongs to the azoreductase type 1 family.</text>
</comment>
<feature type="binding site" evidence="6">
    <location>
        <begin position="15"/>
        <end position="17"/>
    </location>
    <ligand>
        <name>FMN</name>
        <dbReference type="ChEBI" id="CHEBI:58210"/>
    </ligand>
</feature>
<evidence type="ECO:0000313" key="11">
    <source>
        <dbReference type="Proteomes" id="UP000277577"/>
    </source>
</evidence>
<evidence type="ECO:0000256" key="4">
    <source>
        <dbReference type="ARBA" id="ARBA00023027"/>
    </source>
</evidence>
<keyword evidence="3 6" id="KW-0560">Oxidoreductase</keyword>
<dbReference type="GO" id="GO:0009055">
    <property type="term" value="F:electron transfer activity"/>
    <property type="evidence" value="ECO:0007669"/>
    <property type="project" value="UniProtKB-UniRule"/>
</dbReference>
<dbReference type="GO" id="GO:0010181">
    <property type="term" value="F:FMN binding"/>
    <property type="evidence" value="ECO:0007669"/>
    <property type="project" value="UniProtKB-UniRule"/>
</dbReference>
<evidence type="ECO:0000313" key="8">
    <source>
        <dbReference type="EMBL" id="KTC80632.1"/>
    </source>
</evidence>
<keyword evidence="11" id="KW-1185">Reference proteome</keyword>
<dbReference type="HAMAP" id="MF_01216">
    <property type="entry name" value="Azoreductase_type1"/>
    <property type="match status" value="1"/>
</dbReference>
<comment type="catalytic activity">
    <reaction evidence="6">
        <text>2 a quinone + NADH + H(+) = 2 a 1,4-benzosemiquinone + NAD(+)</text>
        <dbReference type="Rhea" id="RHEA:65952"/>
        <dbReference type="ChEBI" id="CHEBI:15378"/>
        <dbReference type="ChEBI" id="CHEBI:57540"/>
        <dbReference type="ChEBI" id="CHEBI:57945"/>
        <dbReference type="ChEBI" id="CHEBI:132124"/>
        <dbReference type="ChEBI" id="CHEBI:134225"/>
    </reaction>
</comment>
<feature type="binding site" evidence="6">
    <location>
        <position position="9"/>
    </location>
    <ligand>
        <name>FMN</name>
        <dbReference type="ChEBI" id="CHEBI:58210"/>
    </ligand>
</feature>
<dbReference type="GO" id="GO:0016652">
    <property type="term" value="F:oxidoreductase activity, acting on NAD(P)H as acceptor"/>
    <property type="evidence" value="ECO:0007669"/>
    <property type="project" value="UniProtKB-UniRule"/>
</dbReference>
<dbReference type="Proteomes" id="UP000054921">
    <property type="component" value="Unassembled WGS sequence"/>
</dbReference>
<feature type="domain" description="Flavodoxin-like fold" evidence="7">
    <location>
        <begin position="1"/>
        <end position="200"/>
    </location>
</feature>
<dbReference type="OrthoDB" id="9787136at2"/>
<comment type="catalytic activity">
    <reaction evidence="5">
        <text>N,N-dimethyl-1,4-phenylenediamine + anthranilate + 2 NAD(+) = 2-(4-dimethylaminophenyl)diazenylbenzoate + 2 NADH + 2 H(+)</text>
        <dbReference type="Rhea" id="RHEA:55872"/>
        <dbReference type="ChEBI" id="CHEBI:15378"/>
        <dbReference type="ChEBI" id="CHEBI:15783"/>
        <dbReference type="ChEBI" id="CHEBI:16567"/>
        <dbReference type="ChEBI" id="CHEBI:57540"/>
        <dbReference type="ChEBI" id="CHEBI:57945"/>
        <dbReference type="ChEBI" id="CHEBI:71579"/>
        <dbReference type="EC" id="1.7.1.17"/>
    </reaction>
    <physiologicalReaction direction="right-to-left" evidence="5">
        <dbReference type="Rhea" id="RHEA:55874"/>
    </physiologicalReaction>
</comment>
<dbReference type="EMBL" id="LR134173">
    <property type="protein sequence ID" value="VEB34655.1"/>
    <property type="molecule type" value="Genomic_DNA"/>
</dbReference>
<keyword evidence="2 6" id="KW-0288">FMN</keyword>
<dbReference type="AlphaFoldDB" id="A0A0W0SB19"/>
<keyword evidence="1 6" id="KW-0285">Flavoprotein</keyword>
<comment type="subunit">
    <text evidence="6">Homodimer.</text>
</comment>
<reference evidence="8 10" key="1">
    <citation type="submission" date="2015-11" db="EMBL/GenBank/DDBJ databases">
        <title>Genomic analysis of 38 Legionella species identifies large and diverse effector repertoires.</title>
        <authorList>
            <person name="Burstein D."/>
            <person name="Amaro F."/>
            <person name="Zusman T."/>
            <person name="Lifshitz Z."/>
            <person name="Cohen O."/>
            <person name="Gilbert J.A."/>
            <person name="Pupko T."/>
            <person name="Shuman H.A."/>
            <person name="Segal G."/>
        </authorList>
    </citation>
    <scope>NUCLEOTIDE SEQUENCE [LARGE SCALE GENOMIC DNA]</scope>
    <source>
        <strain evidence="8 10">ORW</strain>
    </source>
</reference>
<dbReference type="EC" id="1.6.5.-" evidence="6"/>
<evidence type="ECO:0000256" key="5">
    <source>
        <dbReference type="ARBA" id="ARBA00048542"/>
    </source>
</evidence>
<proteinExistence type="inferred from homology"/>
<dbReference type="InterPro" id="IPR023048">
    <property type="entry name" value="NADH:quinone_OxRdtase_FMN_depd"/>
</dbReference>
<organism evidence="8 10">
    <name type="scientific">Legionella cherrii</name>
    <dbReference type="NCBI Taxonomy" id="28084"/>
    <lineage>
        <taxon>Bacteria</taxon>
        <taxon>Pseudomonadati</taxon>
        <taxon>Pseudomonadota</taxon>
        <taxon>Gammaproteobacteria</taxon>
        <taxon>Legionellales</taxon>
        <taxon>Legionellaceae</taxon>
        <taxon>Legionella</taxon>
    </lineage>
</organism>
<dbReference type="Proteomes" id="UP000277577">
    <property type="component" value="Chromosome"/>
</dbReference>
<dbReference type="InterPro" id="IPR029039">
    <property type="entry name" value="Flavoprotein-like_sf"/>
</dbReference>
<dbReference type="InterPro" id="IPR003680">
    <property type="entry name" value="Flavodoxin_fold"/>
</dbReference>
<dbReference type="SUPFAM" id="SSF52218">
    <property type="entry name" value="Flavoproteins"/>
    <property type="match status" value="1"/>
</dbReference>
<gene>
    <name evidence="6 9" type="primary">azoR</name>
    <name evidence="8" type="ORF">Lche_2652</name>
    <name evidence="9" type="ORF">NCTC11976_00951</name>
</gene>
<comment type="function">
    <text evidence="6">Quinone reductase that provides resistance to thiol-specific stress caused by electrophilic quinones.</text>
</comment>
<evidence type="ECO:0000256" key="1">
    <source>
        <dbReference type="ARBA" id="ARBA00022630"/>
    </source>
</evidence>
<evidence type="ECO:0000313" key="10">
    <source>
        <dbReference type="Proteomes" id="UP000054921"/>
    </source>
</evidence>
<accession>A0A0W0SB19</accession>
<protein>
    <recommendedName>
        <fullName evidence="6">FMN dependent NADH:quinone oxidoreductase</fullName>
        <ecNumber evidence="6">1.6.5.-</ecNumber>
    </recommendedName>
    <alternativeName>
        <fullName evidence="6">Azo-dye reductase</fullName>
    </alternativeName>
    <alternativeName>
        <fullName evidence="6">FMN-dependent NADH-azo compound oxidoreductase</fullName>
    </alternativeName>
    <alternativeName>
        <fullName evidence="6">FMN-dependent NADH-azoreductase</fullName>
        <ecNumber evidence="6">1.7.1.17</ecNumber>
    </alternativeName>
</protein>
<comment type="cofactor">
    <cofactor evidence="6">
        <name>FMN</name>
        <dbReference type="ChEBI" id="CHEBI:58210"/>
    </cofactor>
    <text evidence="6">Binds 1 FMN per subunit.</text>
</comment>
<dbReference type="PANTHER" id="PTHR43741:SF4">
    <property type="entry name" value="FMN-DEPENDENT NADH:QUINONE OXIDOREDUCTASE"/>
    <property type="match status" value="1"/>
</dbReference>
<dbReference type="EC" id="1.7.1.17" evidence="6"/>
<dbReference type="InterPro" id="IPR050104">
    <property type="entry name" value="FMN-dep_NADH:Q_OxRdtase_AzoR1"/>
</dbReference>
<evidence type="ECO:0000256" key="3">
    <source>
        <dbReference type="ARBA" id="ARBA00023002"/>
    </source>
</evidence>
<dbReference type="STRING" id="28084.Lche_2652"/>
<comment type="function">
    <text evidence="6">Also exhibits azoreductase activity. Catalyzes the reductive cleavage of the azo bond in aromatic azo compounds to the corresponding amines.</text>
</comment>
<keyword evidence="4 6" id="KW-0520">NAD</keyword>
<evidence type="ECO:0000313" key="9">
    <source>
        <dbReference type="EMBL" id="VEB34655.1"/>
    </source>
</evidence>
<reference evidence="9 11" key="2">
    <citation type="submission" date="2018-12" db="EMBL/GenBank/DDBJ databases">
        <authorList>
            <consortium name="Pathogen Informatics"/>
        </authorList>
    </citation>
    <scope>NUCLEOTIDE SEQUENCE [LARGE SCALE GENOMIC DNA]</scope>
    <source>
        <strain evidence="9 11">NCTC11976</strain>
    </source>
</reference>
<dbReference type="GO" id="GO:0016655">
    <property type="term" value="F:oxidoreductase activity, acting on NAD(P)H, quinone or similar compound as acceptor"/>
    <property type="evidence" value="ECO:0007669"/>
    <property type="project" value="InterPro"/>
</dbReference>
<evidence type="ECO:0000256" key="6">
    <source>
        <dbReference type="HAMAP-Rule" id="MF_01216"/>
    </source>
</evidence>
<dbReference type="RefSeq" id="WP_028382575.1">
    <property type="nucleotide sequence ID" value="NZ_CAAAIT010000005.1"/>
</dbReference>
<dbReference type="PANTHER" id="PTHR43741">
    <property type="entry name" value="FMN-DEPENDENT NADH-AZOREDUCTASE 1"/>
    <property type="match status" value="1"/>
</dbReference>
<evidence type="ECO:0000256" key="2">
    <source>
        <dbReference type="ARBA" id="ARBA00022643"/>
    </source>
</evidence>
<dbReference type="EMBL" id="LNXW01000013">
    <property type="protein sequence ID" value="KTC80632.1"/>
    <property type="molecule type" value="Genomic_DNA"/>
</dbReference>
<comment type="caution">
    <text evidence="6">Lacks conserved residue(s) required for the propagation of feature annotation.</text>
</comment>